<feature type="transmembrane region" description="Helical" evidence="9">
    <location>
        <begin position="855"/>
        <end position="879"/>
    </location>
</feature>
<dbReference type="InterPro" id="IPR036412">
    <property type="entry name" value="HAD-like_sf"/>
</dbReference>
<dbReference type="GO" id="GO:0016020">
    <property type="term" value="C:membrane"/>
    <property type="evidence" value="ECO:0007669"/>
    <property type="project" value="UniProtKB-SubCell"/>
</dbReference>
<dbReference type="FunFam" id="3.40.50.1000:FF:000028">
    <property type="entry name" value="Calcium-transporting P-type ATPase, putative"/>
    <property type="match status" value="1"/>
</dbReference>
<name>A0A8H4F0C1_MUCCL</name>
<evidence type="ECO:0000256" key="1">
    <source>
        <dbReference type="ARBA" id="ARBA00004141"/>
    </source>
</evidence>
<dbReference type="GO" id="GO:0005524">
    <property type="term" value="F:ATP binding"/>
    <property type="evidence" value="ECO:0007669"/>
    <property type="project" value="UniProtKB-KW"/>
</dbReference>
<dbReference type="InterPro" id="IPR023298">
    <property type="entry name" value="ATPase_P-typ_TM_dom_sf"/>
</dbReference>
<feature type="transmembrane region" description="Helical" evidence="9">
    <location>
        <begin position="976"/>
        <end position="995"/>
    </location>
</feature>
<keyword evidence="2 9" id="KW-0812">Transmembrane</keyword>
<evidence type="ECO:0000256" key="6">
    <source>
        <dbReference type="ARBA" id="ARBA00022989"/>
    </source>
</evidence>
<feature type="transmembrane region" description="Helical" evidence="9">
    <location>
        <begin position="261"/>
        <end position="283"/>
    </location>
</feature>
<dbReference type="InterPro" id="IPR006068">
    <property type="entry name" value="ATPase_P-typ_cation-transptr_C"/>
</dbReference>
<dbReference type="PANTHER" id="PTHR42861">
    <property type="entry name" value="CALCIUM-TRANSPORTING ATPASE"/>
    <property type="match status" value="1"/>
</dbReference>
<dbReference type="Proteomes" id="UP000469890">
    <property type="component" value="Unassembled WGS sequence"/>
</dbReference>
<dbReference type="InterPro" id="IPR008250">
    <property type="entry name" value="ATPase_P-typ_transduc_dom_A_sf"/>
</dbReference>
<dbReference type="InterPro" id="IPR059000">
    <property type="entry name" value="ATPase_P-type_domA"/>
</dbReference>
<dbReference type="InterPro" id="IPR004014">
    <property type="entry name" value="ATPase_P-typ_cation-transptr_N"/>
</dbReference>
<evidence type="ECO:0000259" key="10">
    <source>
        <dbReference type="SMART" id="SM00831"/>
    </source>
</evidence>
<dbReference type="SUPFAM" id="SSF81653">
    <property type="entry name" value="Calcium ATPase, transduction domain A"/>
    <property type="match status" value="1"/>
</dbReference>
<keyword evidence="7 9" id="KW-0472">Membrane</keyword>
<dbReference type="Gene3D" id="3.40.1110.10">
    <property type="entry name" value="Calcium-transporting ATPase, cytoplasmic domain N"/>
    <property type="match status" value="2"/>
</dbReference>
<sequence>MSNASTSIQISDPTMTAETSWHTKTIEQVVDQLHTSLTLGLSEEQVVRRQQVYGLNELAADGGVTWFKILMRQLVDVMNWIFIVLGVVSYVLGDYITGSLLIVVAIVNTYLSFQQEYAAEQTLAALRDLSSPRADVIRNGKEQTIDSKQLVPGDVLLIKEGDSAAADARLVYVSNLEADEALLTGESLPVQKQLIVLEKQDEPLGDRINMIYSSTVISKGRGQAIVTGIGMKTEIGKVASQLSEANDNGDRTRIQKSMNHMYIGLLCVAVLSVIVVFASVKFQNIDRDIVMYAVTCALSVLPAGLTTVMTVTLVLGGKEMTKQRAIVRKLKVLETLGSVTHIFSDKTGTLTMAKMVVVRFWTPHEGYFYVTPNGLAPQGDIYQTYDAVDEQVDFERATLVEKMNLSHDTHRLIECAALCNMSSIRKREQEPANKDEKEAAAAAAAVVQHHDEHALEKKKSRVSATAIELPPQEQDTESDDWIASGAPTEVALQVFAHKFGRGKPDLTEQGEWEMIEEYQFDSTIKRMSTVWYNRPLDHTCVFTKGAAERILPLCVNTPDQDAIMQHVEALASKGLRVMAMAYRENVDTSLVHTSNARDVLERDLTFVGLCGILDPPRKESKQAVREAHRAGISVHCLTGDHVITAIAIAKELNILNEKTMSPQVMQQLVMTGPQFDALTEDEIDALPHLPFVVARCSPETKVKMILASKRRNNISAMTGDGVNDSPSLRIADVGIAMGKNGSDVAKQASDIILTDDNFATIIRAIAEGRRIYQNMQRFLLYFWIALLGLWLVLILCLAIRDPNNRSVSPMSTIQMLFLYVAFTPPAGELSIQPASKTVMLEPPRPPKESLFNREIIMDLLVYSLGLAAVCLAAFIIPLYTGGHHGVEGVNCEAHFDFSTCESFFRGRGLFLAVITCATLVLMIHCRSYRDSEWGLRGLKETLRSKTILYTLLFDIGCLVIFFYAPSVAIKGFYMLWITWEWAIVVAMVIFIILYGETYKLLKRKYLDPLEAHALSEFITID</sequence>
<keyword evidence="5" id="KW-1278">Translocase</keyword>
<evidence type="ECO:0000256" key="4">
    <source>
        <dbReference type="ARBA" id="ARBA00022840"/>
    </source>
</evidence>
<dbReference type="PROSITE" id="PS00154">
    <property type="entry name" value="ATPASE_E1_E2"/>
    <property type="match status" value="1"/>
</dbReference>
<evidence type="ECO:0000313" key="11">
    <source>
        <dbReference type="EMBL" id="KAF1801331.1"/>
    </source>
</evidence>
<feature type="non-terminal residue" evidence="11">
    <location>
        <position position="1"/>
    </location>
</feature>
<evidence type="ECO:0000256" key="3">
    <source>
        <dbReference type="ARBA" id="ARBA00022741"/>
    </source>
</evidence>
<dbReference type="InterPro" id="IPR023214">
    <property type="entry name" value="HAD_sf"/>
</dbReference>
<comment type="similarity">
    <text evidence="8">Belongs to the cation transport ATPase (P-type) (TC 3.A.3) family.</text>
</comment>
<reference evidence="11 12" key="1">
    <citation type="submission" date="2019-09" db="EMBL/GenBank/DDBJ databases">
        <authorList>
            <consortium name="DOE Joint Genome Institute"/>
            <person name="Mondo S.J."/>
            <person name="Navarro-Mendoza M.I."/>
            <person name="Perez-Arques C."/>
            <person name="Panchal S."/>
            <person name="Nicolas F.E."/>
            <person name="Ganguly P."/>
            <person name="Pangilinan J."/>
            <person name="Grigoriev I."/>
            <person name="Heitman J."/>
            <person name="Sanya K."/>
            <person name="Garre V."/>
        </authorList>
    </citation>
    <scope>NUCLEOTIDE SEQUENCE [LARGE SCALE GENOMIC DNA]</scope>
    <source>
        <strain evidence="11 12">MU402</strain>
    </source>
</reference>
<keyword evidence="3" id="KW-0547">Nucleotide-binding</keyword>
<dbReference type="Gene3D" id="1.20.1110.10">
    <property type="entry name" value="Calcium-transporting ATPase, transmembrane domain"/>
    <property type="match status" value="2"/>
</dbReference>
<dbReference type="Pfam" id="PF00689">
    <property type="entry name" value="Cation_ATPase_C"/>
    <property type="match status" value="1"/>
</dbReference>
<dbReference type="SFLD" id="SFLDG00002">
    <property type="entry name" value="C1.7:_P-type_atpase_like"/>
    <property type="match status" value="1"/>
</dbReference>
<dbReference type="SUPFAM" id="SSF56784">
    <property type="entry name" value="HAD-like"/>
    <property type="match status" value="1"/>
</dbReference>
<dbReference type="SUPFAM" id="SSF81665">
    <property type="entry name" value="Calcium ATPase, transmembrane domain M"/>
    <property type="match status" value="1"/>
</dbReference>
<comment type="subcellular location">
    <subcellularLocation>
        <location evidence="1">Membrane</location>
        <topology evidence="1">Multi-pass membrane protein</topology>
    </subcellularLocation>
</comment>
<dbReference type="InterPro" id="IPR044492">
    <property type="entry name" value="P_typ_ATPase_HD_dom"/>
</dbReference>
<dbReference type="InterPro" id="IPR023299">
    <property type="entry name" value="ATPase_P-typ_cyto_dom_N"/>
</dbReference>
<dbReference type="Gene3D" id="2.70.150.10">
    <property type="entry name" value="Calcium-transporting ATPase, cytoplasmic transduction domain A"/>
    <property type="match status" value="1"/>
</dbReference>
<organism evidence="11 12">
    <name type="scientific">Mucor circinelloides f. lusitanicus</name>
    <name type="common">Mucor racemosus var. lusitanicus</name>
    <dbReference type="NCBI Taxonomy" id="29924"/>
    <lineage>
        <taxon>Eukaryota</taxon>
        <taxon>Fungi</taxon>
        <taxon>Fungi incertae sedis</taxon>
        <taxon>Mucoromycota</taxon>
        <taxon>Mucoromycotina</taxon>
        <taxon>Mucoromycetes</taxon>
        <taxon>Mucorales</taxon>
        <taxon>Mucorineae</taxon>
        <taxon>Mucoraceae</taxon>
        <taxon>Mucor</taxon>
    </lineage>
</organism>
<comment type="caution">
    <text evidence="11">The sequence shown here is derived from an EMBL/GenBank/DDBJ whole genome shotgun (WGS) entry which is preliminary data.</text>
</comment>
<evidence type="ECO:0000256" key="7">
    <source>
        <dbReference type="ARBA" id="ARBA00023136"/>
    </source>
</evidence>
<dbReference type="SUPFAM" id="SSF81660">
    <property type="entry name" value="Metal cation-transporting ATPase, ATP-binding domain N"/>
    <property type="match status" value="1"/>
</dbReference>
<dbReference type="GO" id="GO:0030001">
    <property type="term" value="P:metal ion transport"/>
    <property type="evidence" value="ECO:0007669"/>
    <property type="project" value="UniProtKB-ARBA"/>
</dbReference>
<dbReference type="SMART" id="SM00831">
    <property type="entry name" value="Cation_ATPase_N"/>
    <property type="match status" value="1"/>
</dbReference>
<keyword evidence="4" id="KW-0067">ATP-binding</keyword>
<evidence type="ECO:0000256" key="5">
    <source>
        <dbReference type="ARBA" id="ARBA00022967"/>
    </source>
</evidence>
<dbReference type="SFLD" id="SFLDF00027">
    <property type="entry name" value="p-type_atpase"/>
    <property type="match status" value="1"/>
</dbReference>
<dbReference type="NCBIfam" id="TIGR01494">
    <property type="entry name" value="ATPase_P-type"/>
    <property type="match status" value="2"/>
</dbReference>
<dbReference type="PRINTS" id="PR00119">
    <property type="entry name" value="CATATPASE"/>
</dbReference>
<feature type="transmembrane region" description="Helical" evidence="9">
    <location>
        <begin position="778"/>
        <end position="800"/>
    </location>
</feature>
<evidence type="ECO:0000256" key="9">
    <source>
        <dbReference type="SAM" id="Phobius"/>
    </source>
</evidence>
<accession>A0A8H4F0C1</accession>
<dbReference type="Pfam" id="PF00690">
    <property type="entry name" value="Cation_ATPase_N"/>
    <property type="match status" value="1"/>
</dbReference>
<feature type="domain" description="Cation-transporting P-type ATPase N-terminal" evidence="10">
    <location>
        <begin position="20"/>
        <end position="94"/>
    </location>
</feature>
<dbReference type="SFLD" id="SFLDS00003">
    <property type="entry name" value="Haloacid_Dehalogenase"/>
    <property type="match status" value="1"/>
</dbReference>
<evidence type="ECO:0000256" key="8">
    <source>
        <dbReference type="ARBA" id="ARBA00038148"/>
    </source>
</evidence>
<dbReference type="GO" id="GO:0016887">
    <property type="term" value="F:ATP hydrolysis activity"/>
    <property type="evidence" value="ECO:0007669"/>
    <property type="project" value="InterPro"/>
</dbReference>
<dbReference type="AlphaFoldDB" id="A0A8H4F0C1"/>
<dbReference type="EMBL" id="JAAECE010000005">
    <property type="protein sequence ID" value="KAF1801331.1"/>
    <property type="molecule type" value="Genomic_DNA"/>
</dbReference>
<feature type="transmembrane region" description="Helical" evidence="9">
    <location>
        <begin position="946"/>
        <end position="964"/>
    </location>
</feature>
<proteinExistence type="inferred from homology"/>
<protein>
    <recommendedName>
        <fullName evidence="10">Cation-transporting P-type ATPase N-terminal domain-containing protein</fullName>
    </recommendedName>
</protein>
<keyword evidence="6 9" id="KW-1133">Transmembrane helix</keyword>
<dbReference type="Gene3D" id="3.40.50.1000">
    <property type="entry name" value="HAD superfamily/HAD-like"/>
    <property type="match status" value="2"/>
</dbReference>
<dbReference type="Pfam" id="PF13246">
    <property type="entry name" value="Cation_ATPase"/>
    <property type="match status" value="1"/>
</dbReference>
<dbReference type="Pfam" id="PF00122">
    <property type="entry name" value="E1-E2_ATPase"/>
    <property type="match status" value="1"/>
</dbReference>
<evidence type="ECO:0000313" key="12">
    <source>
        <dbReference type="Proteomes" id="UP000469890"/>
    </source>
</evidence>
<evidence type="ECO:0000256" key="2">
    <source>
        <dbReference type="ARBA" id="ARBA00022692"/>
    </source>
</evidence>
<feature type="transmembrane region" description="Helical" evidence="9">
    <location>
        <begin position="908"/>
        <end position="925"/>
    </location>
</feature>
<gene>
    <name evidence="11" type="ORF">FB192DRAFT_1385274</name>
</gene>
<feature type="transmembrane region" description="Helical" evidence="9">
    <location>
        <begin position="289"/>
        <end position="315"/>
    </location>
</feature>
<dbReference type="InterPro" id="IPR001757">
    <property type="entry name" value="P_typ_ATPase"/>
</dbReference>
<feature type="transmembrane region" description="Helical" evidence="9">
    <location>
        <begin position="80"/>
        <end position="107"/>
    </location>
</feature>
<dbReference type="PRINTS" id="PR00120">
    <property type="entry name" value="HATPASE"/>
</dbReference>
<dbReference type="InterPro" id="IPR018303">
    <property type="entry name" value="ATPase_P-typ_P_site"/>
</dbReference>